<reference evidence="7 8" key="1">
    <citation type="journal article" date="2020" name="Mol. Plant">
        <title>The Chromosome-Based Rubber Tree Genome Provides New Insights into Spurge Genome Evolution and Rubber Biosynthesis.</title>
        <authorList>
            <person name="Liu J."/>
            <person name="Shi C."/>
            <person name="Shi C.C."/>
            <person name="Li W."/>
            <person name="Zhang Q.J."/>
            <person name="Zhang Y."/>
            <person name="Li K."/>
            <person name="Lu H.F."/>
            <person name="Shi C."/>
            <person name="Zhu S.T."/>
            <person name="Xiao Z.Y."/>
            <person name="Nan H."/>
            <person name="Yue Y."/>
            <person name="Zhu X.G."/>
            <person name="Wu Y."/>
            <person name="Hong X.N."/>
            <person name="Fan G.Y."/>
            <person name="Tong Y."/>
            <person name="Zhang D."/>
            <person name="Mao C.L."/>
            <person name="Liu Y.L."/>
            <person name="Hao S.J."/>
            <person name="Liu W.Q."/>
            <person name="Lv M.Q."/>
            <person name="Zhang H.B."/>
            <person name="Liu Y."/>
            <person name="Hu-Tang G.R."/>
            <person name="Wang J.P."/>
            <person name="Wang J.H."/>
            <person name="Sun Y.H."/>
            <person name="Ni S.B."/>
            <person name="Chen W.B."/>
            <person name="Zhang X.C."/>
            <person name="Jiao Y.N."/>
            <person name="Eichler E.E."/>
            <person name="Li G.H."/>
            <person name="Liu X."/>
            <person name="Gao L.Z."/>
        </authorList>
    </citation>
    <scope>NUCLEOTIDE SEQUENCE [LARGE SCALE GENOMIC DNA]</scope>
    <source>
        <strain evidence="8">cv. GT1</strain>
        <tissue evidence="7">Leaf</tissue>
    </source>
</reference>
<protein>
    <recommendedName>
        <fullName evidence="6">Choline transporter-like protein</fullName>
    </recommendedName>
</protein>
<evidence type="ECO:0000256" key="5">
    <source>
        <dbReference type="ARBA" id="ARBA00023136"/>
    </source>
</evidence>
<keyword evidence="3 6" id="KW-0812">Transmembrane</keyword>
<evidence type="ECO:0000313" key="8">
    <source>
        <dbReference type="Proteomes" id="UP000467840"/>
    </source>
</evidence>
<feature type="transmembrane region" description="Helical" evidence="6">
    <location>
        <begin position="144"/>
        <end position="162"/>
    </location>
</feature>
<comment type="subcellular location">
    <subcellularLocation>
        <location evidence="6">Cell membrane</location>
        <topology evidence="6">Multi-pass membrane protein</topology>
    </subcellularLocation>
    <subcellularLocation>
        <location evidence="1">Membrane</location>
        <topology evidence="1">Multi-pass membrane protein</topology>
    </subcellularLocation>
</comment>
<evidence type="ECO:0000256" key="6">
    <source>
        <dbReference type="RuleBase" id="RU368066"/>
    </source>
</evidence>
<evidence type="ECO:0000256" key="4">
    <source>
        <dbReference type="ARBA" id="ARBA00022989"/>
    </source>
</evidence>
<dbReference type="EMBL" id="JAAGAX010000016">
    <property type="protein sequence ID" value="KAF2288151.1"/>
    <property type="molecule type" value="Genomic_DNA"/>
</dbReference>
<dbReference type="GO" id="GO:0005886">
    <property type="term" value="C:plasma membrane"/>
    <property type="evidence" value="ECO:0007669"/>
    <property type="project" value="UniProtKB-SubCell"/>
</dbReference>
<dbReference type="Proteomes" id="UP000467840">
    <property type="component" value="Chromosome 8"/>
</dbReference>
<comment type="function">
    <text evidence="6">Choline transporter.</text>
</comment>
<feature type="transmembrane region" description="Helical" evidence="6">
    <location>
        <begin position="343"/>
        <end position="366"/>
    </location>
</feature>
<organism evidence="7 8">
    <name type="scientific">Hevea brasiliensis</name>
    <name type="common">Para rubber tree</name>
    <name type="synonym">Siphonia brasiliensis</name>
    <dbReference type="NCBI Taxonomy" id="3981"/>
    <lineage>
        <taxon>Eukaryota</taxon>
        <taxon>Viridiplantae</taxon>
        <taxon>Streptophyta</taxon>
        <taxon>Embryophyta</taxon>
        <taxon>Tracheophyta</taxon>
        <taxon>Spermatophyta</taxon>
        <taxon>Magnoliopsida</taxon>
        <taxon>eudicotyledons</taxon>
        <taxon>Gunneridae</taxon>
        <taxon>Pentapetalae</taxon>
        <taxon>rosids</taxon>
        <taxon>fabids</taxon>
        <taxon>Malpighiales</taxon>
        <taxon>Euphorbiaceae</taxon>
        <taxon>Crotonoideae</taxon>
        <taxon>Micrandreae</taxon>
        <taxon>Hevea</taxon>
    </lineage>
</organism>
<keyword evidence="8" id="KW-1185">Reference proteome</keyword>
<name>A0A6A6KGX4_HEVBR</name>
<accession>A0A6A6KGX4</accession>
<dbReference type="Pfam" id="PF04515">
    <property type="entry name" value="Choline_transpo"/>
    <property type="match status" value="1"/>
</dbReference>
<proteinExistence type="inferred from homology"/>
<comment type="similarity">
    <text evidence="2 6">Belongs to the CTL (choline transporter-like) family.</text>
</comment>
<evidence type="ECO:0000256" key="3">
    <source>
        <dbReference type="ARBA" id="ARBA00022692"/>
    </source>
</evidence>
<feature type="transmembrane region" description="Helical" evidence="6">
    <location>
        <begin position="210"/>
        <end position="229"/>
    </location>
</feature>
<feature type="transmembrane region" description="Helical" evidence="6">
    <location>
        <begin position="168"/>
        <end position="189"/>
    </location>
</feature>
<feature type="transmembrane region" description="Helical" evidence="6">
    <location>
        <begin position="235"/>
        <end position="256"/>
    </location>
</feature>
<keyword evidence="5 6" id="KW-0472">Membrane</keyword>
<dbReference type="PANTHER" id="PTHR12385">
    <property type="entry name" value="CHOLINE TRANSPORTER-LIKE (SLC FAMILY 44)"/>
    <property type="match status" value="1"/>
</dbReference>
<feature type="transmembrane region" description="Helical" evidence="6">
    <location>
        <begin position="74"/>
        <end position="99"/>
    </location>
</feature>
<feature type="transmembrane region" description="Helical" evidence="6">
    <location>
        <begin position="378"/>
        <end position="396"/>
    </location>
</feature>
<dbReference type="PANTHER" id="PTHR12385:SF84">
    <property type="entry name" value="CHOLINE TRANSPORTER-LIKE PROTEIN"/>
    <property type="match status" value="1"/>
</dbReference>
<keyword evidence="4 6" id="KW-1133">Transmembrane helix</keyword>
<evidence type="ECO:0000256" key="1">
    <source>
        <dbReference type="ARBA" id="ARBA00004141"/>
    </source>
</evidence>
<feature type="transmembrane region" description="Helical" evidence="6">
    <location>
        <begin position="296"/>
        <end position="315"/>
    </location>
</feature>
<dbReference type="InterPro" id="IPR007603">
    <property type="entry name" value="Choline_transptr-like"/>
</dbReference>
<comment type="caution">
    <text evidence="7">The sequence shown here is derived from an EMBL/GenBank/DDBJ whole genome shotgun (WGS) entry which is preliminary data.</text>
</comment>
<evidence type="ECO:0000313" key="7">
    <source>
        <dbReference type="EMBL" id="KAF2288151.1"/>
    </source>
</evidence>
<dbReference type="AlphaFoldDB" id="A0A6A6KGX4"/>
<sequence>MLLCVRLVNCGCQESEKPRVYLTWRFNHGYQRKEIMVPALFQLLICRTCMFKFKKVQESSIQDCNGGGAIRPGALPSLFFVHIVLTAILVIFLTIRGLLSVRSHHFHPKKWYPPLLTATACSGIVAFTWQWITLCYPSRAIRSAFWLSPLLTCAVGILLVLIGSAASLAIGSIALVFALIQSLYACWVNPRFNYAIEVLSVSTAFPPAKTTVLVIIWILTSIIYSSFLVSGIGGATITGTGIDILFILLILLSLIWSMQVMKNTLQVTVARIKYLNFACGADMDTRVALIDTIKHLMSSIFLGSTLVPILTVGVYSKGFVQASKDTWETFRRVRLESLIDSDLTGSFCFLSGIAGGAICTLVGGTWTLAVHKSYATEVSIYAFLIGYLMCRIAMAWPQACVSAYYVAYAENPQSLRFDPTIPVRIQELQRYGA</sequence>
<dbReference type="GO" id="GO:0022857">
    <property type="term" value="F:transmembrane transporter activity"/>
    <property type="evidence" value="ECO:0007669"/>
    <property type="project" value="UniProtKB-UniRule"/>
</dbReference>
<gene>
    <name evidence="7" type="ORF">GH714_004682</name>
</gene>
<feature type="transmembrane region" description="Helical" evidence="6">
    <location>
        <begin position="111"/>
        <end position="132"/>
    </location>
</feature>
<evidence type="ECO:0000256" key="2">
    <source>
        <dbReference type="ARBA" id="ARBA00007168"/>
    </source>
</evidence>